<comment type="caution">
    <text evidence="1">The sequence shown here is derived from an EMBL/GenBank/DDBJ whole genome shotgun (WGS) entry which is preliminary data.</text>
</comment>
<evidence type="ECO:0000313" key="2">
    <source>
        <dbReference type="Proteomes" id="UP000093928"/>
    </source>
</evidence>
<organism evidence="1 2">
    <name type="scientific">Mycobacterium asiaticum</name>
    <dbReference type="NCBI Taxonomy" id="1790"/>
    <lineage>
        <taxon>Bacteria</taxon>
        <taxon>Bacillati</taxon>
        <taxon>Actinomycetota</taxon>
        <taxon>Actinomycetes</taxon>
        <taxon>Mycobacteriales</taxon>
        <taxon>Mycobacteriaceae</taxon>
        <taxon>Mycobacterium</taxon>
    </lineage>
</organism>
<evidence type="ECO:0000313" key="1">
    <source>
        <dbReference type="EMBL" id="OBK27418.1"/>
    </source>
</evidence>
<gene>
    <name evidence="1" type="ORF">A5634_23205</name>
</gene>
<sequence length="73" mass="7856">MKSLVGGTFGKYEVSGDWPTFSESNYWVTVAGDTYSNSAGALVWCKSKGFDRDHCIAKIVSTTHPVAGSTAYN</sequence>
<dbReference type="Proteomes" id="UP000093928">
    <property type="component" value="Unassembled WGS sequence"/>
</dbReference>
<dbReference type="EMBL" id="LZLS01000097">
    <property type="protein sequence ID" value="OBK27418.1"/>
    <property type="molecule type" value="Genomic_DNA"/>
</dbReference>
<reference evidence="1 2" key="1">
    <citation type="submission" date="2016-06" db="EMBL/GenBank/DDBJ databases">
        <authorList>
            <person name="Kjaerup R.B."/>
            <person name="Dalgaard T.S."/>
            <person name="Juul-Madsen H.R."/>
        </authorList>
    </citation>
    <scope>NUCLEOTIDE SEQUENCE [LARGE SCALE GENOMIC DNA]</scope>
    <source>
        <strain evidence="1 2">1165133.8</strain>
    </source>
</reference>
<dbReference type="OrthoDB" id="4803588at2"/>
<proteinExistence type="predicted"/>
<dbReference type="RefSeq" id="WP_065144065.1">
    <property type="nucleotide sequence ID" value="NZ_LZLS01000097.1"/>
</dbReference>
<protein>
    <submittedName>
        <fullName evidence="1">Uncharacterized protein</fullName>
    </submittedName>
</protein>
<name>A0A1A3NZJ4_MYCAS</name>
<accession>A0A1A3NZJ4</accession>
<dbReference type="AlphaFoldDB" id="A0A1A3NZJ4"/>